<dbReference type="AlphaFoldDB" id="A0AAN6RP09"/>
<dbReference type="EMBL" id="MU856348">
    <property type="protein sequence ID" value="KAK3896901.1"/>
    <property type="molecule type" value="Genomic_DNA"/>
</dbReference>
<gene>
    <name evidence="1" type="ORF">C8A05DRAFT_20228</name>
</gene>
<reference evidence="1" key="2">
    <citation type="submission" date="2023-05" db="EMBL/GenBank/DDBJ databases">
        <authorList>
            <consortium name="Lawrence Berkeley National Laboratory"/>
            <person name="Steindorff A."/>
            <person name="Hensen N."/>
            <person name="Bonometti L."/>
            <person name="Westerberg I."/>
            <person name="Brannstrom I.O."/>
            <person name="Guillou S."/>
            <person name="Cros-Aarteil S."/>
            <person name="Calhoun S."/>
            <person name="Haridas S."/>
            <person name="Kuo A."/>
            <person name="Mondo S."/>
            <person name="Pangilinan J."/>
            <person name="Riley R."/>
            <person name="Labutti K."/>
            <person name="Andreopoulos B."/>
            <person name="Lipzen A."/>
            <person name="Chen C."/>
            <person name="Yanf M."/>
            <person name="Daum C."/>
            <person name="Ng V."/>
            <person name="Clum A."/>
            <person name="Ohm R."/>
            <person name="Martin F."/>
            <person name="Silar P."/>
            <person name="Natvig D."/>
            <person name="Lalanne C."/>
            <person name="Gautier V."/>
            <person name="Ament-Velasquez S.L."/>
            <person name="Kruys A."/>
            <person name="Hutchinson M.I."/>
            <person name="Powell A.J."/>
            <person name="Barry K."/>
            <person name="Miller A.N."/>
            <person name="Grigoriev I.V."/>
            <person name="Debuchy R."/>
            <person name="Gladieux P."/>
            <person name="Thoren M.H."/>
            <person name="Johannesson H."/>
        </authorList>
    </citation>
    <scope>NUCLEOTIDE SEQUENCE</scope>
    <source>
        <strain evidence="1">CBS 103.79</strain>
    </source>
</reference>
<evidence type="ECO:0000313" key="1">
    <source>
        <dbReference type="EMBL" id="KAK3896901.1"/>
    </source>
</evidence>
<keyword evidence="2" id="KW-1185">Reference proteome</keyword>
<evidence type="ECO:0000313" key="2">
    <source>
        <dbReference type="Proteomes" id="UP001303889"/>
    </source>
</evidence>
<protein>
    <submittedName>
        <fullName evidence="1">Uncharacterized protein</fullName>
    </submittedName>
</protein>
<comment type="caution">
    <text evidence="1">The sequence shown here is derived from an EMBL/GenBank/DDBJ whole genome shotgun (WGS) entry which is preliminary data.</text>
</comment>
<reference evidence="1" key="1">
    <citation type="journal article" date="2023" name="Mol. Phylogenet. Evol.">
        <title>Genome-scale phylogeny and comparative genomics of the fungal order Sordariales.</title>
        <authorList>
            <person name="Hensen N."/>
            <person name="Bonometti L."/>
            <person name="Westerberg I."/>
            <person name="Brannstrom I.O."/>
            <person name="Guillou S."/>
            <person name="Cros-Aarteil S."/>
            <person name="Calhoun S."/>
            <person name="Haridas S."/>
            <person name="Kuo A."/>
            <person name="Mondo S."/>
            <person name="Pangilinan J."/>
            <person name="Riley R."/>
            <person name="LaButti K."/>
            <person name="Andreopoulos B."/>
            <person name="Lipzen A."/>
            <person name="Chen C."/>
            <person name="Yan M."/>
            <person name="Daum C."/>
            <person name="Ng V."/>
            <person name="Clum A."/>
            <person name="Steindorff A."/>
            <person name="Ohm R.A."/>
            <person name="Martin F."/>
            <person name="Silar P."/>
            <person name="Natvig D.O."/>
            <person name="Lalanne C."/>
            <person name="Gautier V."/>
            <person name="Ament-Velasquez S.L."/>
            <person name="Kruys A."/>
            <person name="Hutchinson M.I."/>
            <person name="Powell A.J."/>
            <person name="Barry K."/>
            <person name="Miller A.N."/>
            <person name="Grigoriev I.V."/>
            <person name="Debuchy R."/>
            <person name="Gladieux P."/>
            <person name="Hiltunen Thoren M."/>
            <person name="Johannesson H."/>
        </authorList>
    </citation>
    <scope>NUCLEOTIDE SEQUENCE</scope>
    <source>
        <strain evidence="1">CBS 103.79</strain>
    </source>
</reference>
<accession>A0AAN6RP09</accession>
<proteinExistence type="predicted"/>
<dbReference type="Proteomes" id="UP001303889">
    <property type="component" value="Unassembled WGS sequence"/>
</dbReference>
<sequence length="185" mass="19587">MPGRGALVEGRGDVHLAGLNNTPCCRESQFHQLLCKHETITFRRSCPNPALPVPAPPLALISAKLLGAGQRLVEPITSGTIVGPAFNATIEGVLEALILVGDMTGSGKKALLAYIWADGIASDGSPFFMEKPGVGRPAGQNTRLHIQVGGEYQSLQTLYVLAQPSVMEEMTLARVESFGVLLPSQ</sequence>
<name>A0AAN6RP09_9PEZI</name>
<organism evidence="1 2">
    <name type="scientific">Staphylotrichum tortipilum</name>
    <dbReference type="NCBI Taxonomy" id="2831512"/>
    <lineage>
        <taxon>Eukaryota</taxon>
        <taxon>Fungi</taxon>
        <taxon>Dikarya</taxon>
        <taxon>Ascomycota</taxon>
        <taxon>Pezizomycotina</taxon>
        <taxon>Sordariomycetes</taxon>
        <taxon>Sordariomycetidae</taxon>
        <taxon>Sordariales</taxon>
        <taxon>Chaetomiaceae</taxon>
        <taxon>Staphylotrichum</taxon>
    </lineage>
</organism>